<accession>A0A0A8ZZR8</accession>
<evidence type="ECO:0000256" key="1">
    <source>
        <dbReference type="SAM" id="MobiDB-lite"/>
    </source>
</evidence>
<name>A0A0A8ZZR8_ARUDO</name>
<organism evidence="2">
    <name type="scientific">Arundo donax</name>
    <name type="common">Giant reed</name>
    <name type="synonym">Donax arundinaceus</name>
    <dbReference type="NCBI Taxonomy" id="35708"/>
    <lineage>
        <taxon>Eukaryota</taxon>
        <taxon>Viridiplantae</taxon>
        <taxon>Streptophyta</taxon>
        <taxon>Embryophyta</taxon>
        <taxon>Tracheophyta</taxon>
        <taxon>Spermatophyta</taxon>
        <taxon>Magnoliopsida</taxon>
        <taxon>Liliopsida</taxon>
        <taxon>Poales</taxon>
        <taxon>Poaceae</taxon>
        <taxon>PACMAD clade</taxon>
        <taxon>Arundinoideae</taxon>
        <taxon>Arundineae</taxon>
        <taxon>Arundo</taxon>
    </lineage>
</organism>
<reference evidence="2" key="1">
    <citation type="submission" date="2014-09" db="EMBL/GenBank/DDBJ databases">
        <authorList>
            <person name="Magalhaes I.L.F."/>
            <person name="Oliveira U."/>
            <person name="Santos F.R."/>
            <person name="Vidigal T.H.D.A."/>
            <person name="Brescovit A.D."/>
            <person name="Santos A.J."/>
        </authorList>
    </citation>
    <scope>NUCLEOTIDE SEQUENCE</scope>
    <source>
        <tissue evidence="2">Shoot tissue taken approximately 20 cm above the soil surface</tissue>
    </source>
</reference>
<protein>
    <submittedName>
        <fullName evidence="2">Uncharacterized protein</fullName>
    </submittedName>
</protein>
<feature type="region of interest" description="Disordered" evidence="1">
    <location>
        <begin position="43"/>
        <end position="64"/>
    </location>
</feature>
<reference evidence="2" key="2">
    <citation type="journal article" date="2015" name="Data Brief">
        <title>Shoot transcriptome of the giant reed, Arundo donax.</title>
        <authorList>
            <person name="Barrero R.A."/>
            <person name="Guerrero F.D."/>
            <person name="Moolhuijzen P."/>
            <person name="Goolsby J.A."/>
            <person name="Tidwell J."/>
            <person name="Bellgard S.E."/>
            <person name="Bellgard M.I."/>
        </authorList>
    </citation>
    <scope>NUCLEOTIDE SEQUENCE</scope>
    <source>
        <tissue evidence="2">Shoot tissue taken approximately 20 cm above the soil surface</tissue>
    </source>
</reference>
<dbReference type="EMBL" id="GBRH01255655">
    <property type="protein sequence ID" value="JAD42240.1"/>
    <property type="molecule type" value="Transcribed_RNA"/>
</dbReference>
<dbReference type="AlphaFoldDB" id="A0A0A8ZZR8"/>
<evidence type="ECO:0000313" key="2">
    <source>
        <dbReference type="EMBL" id="JAD42240.1"/>
    </source>
</evidence>
<sequence length="64" mass="7164">MTSNPSLAPILEQLHATRASAREWQKNLEKSIRDETKRLLNSDVAGADGARDHRAVDQDMESEC</sequence>
<proteinExistence type="predicted"/>